<dbReference type="AlphaFoldDB" id="A0A074L623"/>
<name>A0A074L623_9BACT</name>
<protein>
    <recommendedName>
        <fullName evidence="1">Streptomycin biosynthesis protein StrF domain-containing protein</fullName>
    </recommendedName>
</protein>
<dbReference type="RefSeq" id="WP_051719781.1">
    <property type="nucleotide sequence ID" value="NZ_JMIH01000013.1"/>
</dbReference>
<dbReference type="STRING" id="1048983.EL17_01740"/>
<evidence type="ECO:0000259" key="1">
    <source>
        <dbReference type="Pfam" id="PF13712"/>
    </source>
</evidence>
<reference evidence="2 3" key="1">
    <citation type="submission" date="2014-04" db="EMBL/GenBank/DDBJ databases">
        <title>Characterization and application of a salt tolerant electro-active bacterium.</title>
        <authorList>
            <person name="Yang L."/>
            <person name="Wei S."/>
            <person name="Tay Q.X.M."/>
        </authorList>
    </citation>
    <scope>NUCLEOTIDE SEQUENCE [LARGE SCALE GENOMIC DNA]</scope>
    <source>
        <strain evidence="2 3">LY1</strain>
    </source>
</reference>
<dbReference type="OrthoDB" id="7851643at2"/>
<proteinExistence type="predicted"/>
<keyword evidence="3" id="KW-1185">Reference proteome</keyword>
<sequence>MLSIIICSINPDYLSAITISIDQTIGVPYELIAFNNKNDSKGITTVYNQGVAKAKYEHLCFVHEDVNFCTNEWGKKIIEQFKDTDIGLIGVAGSKYKAMIPSGWRPGTTGRFTKINMIQHFKYSNKTKTHQNINSENESLSHVACIDGLFFASRKSILQKIPFDEVNLKGFHGYDVDISIAIGQHYKVAVTYDILLEHLSEGNLNAEWITSTLVLHEKWGSKLPIVIGEISKIEKMRLEIRTFKNFLKICKKFSLFPKAFYALELSGIKKSNYLAYLRMRIMLFNYYPHRILERKIFQ</sequence>
<dbReference type="SUPFAM" id="SSF53448">
    <property type="entry name" value="Nucleotide-diphospho-sugar transferases"/>
    <property type="match status" value="1"/>
</dbReference>
<dbReference type="Proteomes" id="UP000027821">
    <property type="component" value="Unassembled WGS sequence"/>
</dbReference>
<comment type="caution">
    <text evidence="2">The sequence shown here is derived from an EMBL/GenBank/DDBJ whole genome shotgun (WGS) entry which is preliminary data.</text>
</comment>
<evidence type="ECO:0000313" key="2">
    <source>
        <dbReference type="EMBL" id="KEO75288.1"/>
    </source>
</evidence>
<organism evidence="2 3">
    <name type="scientific">Anditalea andensis</name>
    <dbReference type="NCBI Taxonomy" id="1048983"/>
    <lineage>
        <taxon>Bacteria</taxon>
        <taxon>Pseudomonadati</taxon>
        <taxon>Bacteroidota</taxon>
        <taxon>Cytophagia</taxon>
        <taxon>Cytophagales</taxon>
        <taxon>Cytophagaceae</taxon>
        <taxon>Anditalea</taxon>
    </lineage>
</organism>
<feature type="domain" description="Streptomycin biosynthesis protein StrF" evidence="1">
    <location>
        <begin position="4"/>
        <end position="190"/>
    </location>
</feature>
<gene>
    <name evidence="2" type="ORF">EL17_01740</name>
</gene>
<dbReference type="Pfam" id="PF13712">
    <property type="entry name" value="Glyco_tranf_2_5"/>
    <property type="match status" value="1"/>
</dbReference>
<dbReference type="InterPro" id="IPR059123">
    <property type="entry name" value="StrF_dom"/>
</dbReference>
<dbReference type="Gene3D" id="3.90.550.10">
    <property type="entry name" value="Spore Coat Polysaccharide Biosynthesis Protein SpsA, Chain A"/>
    <property type="match status" value="1"/>
</dbReference>
<accession>A0A074L623</accession>
<dbReference type="EMBL" id="JMIH01000013">
    <property type="protein sequence ID" value="KEO75288.1"/>
    <property type="molecule type" value="Genomic_DNA"/>
</dbReference>
<dbReference type="eggNOG" id="COG1216">
    <property type="taxonomic scope" value="Bacteria"/>
</dbReference>
<evidence type="ECO:0000313" key="3">
    <source>
        <dbReference type="Proteomes" id="UP000027821"/>
    </source>
</evidence>
<dbReference type="InterPro" id="IPR029044">
    <property type="entry name" value="Nucleotide-diphossugar_trans"/>
</dbReference>